<feature type="transmembrane region" description="Helical" evidence="1">
    <location>
        <begin position="59"/>
        <end position="79"/>
    </location>
</feature>
<reference evidence="3" key="3">
    <citation type="journal article" date="2020" name="Mol. Plant Microbe Interact.">
        <title>Complete genome sequences of four natural Pseudomonas isolates that catabolize a wide range of aromatic compounds relevant to lignin valorization.</title>
        <authorList>
            <person name="Hatmaker E.A."/>
            <person name="Presle G."/>
            <person name="Cannon O."/>
            <person name="Guss A.M."/>
            <person name="Elkins J.G."/>
        </authorList>
    </citation>
    <scope>NUCLEOTIDE SEQUENCE</scope>
    <source>
        <strain evidence="3">581</strain>
    </source>
</reference>
<dbReference type="STRING" id="943830.A4A58_27500"/>
<dbReference type="OrthoDB" id="8088651at2"/>
<dbReference type="Proteomes" id="UP000515291">
    <property type="component" value="Chromosome"/>
</dbReference>
<evidence type="ECO:0000313" key="5">
    <source>
        <dbReference type="Proteomes" id="UP000515291"/>
    </source>
</evidence>
<dbReference type="AlphaFoldDB" id="A0A163ZGQ0"/>
<evidence type="ECO:0000256" key="1">
    <source>
        <dbReference type="SAM" id="Phobius"/>
    </source>
</evidence>
<organism evidence="2 4">
    <name type="scientific">Tardiphaga robiniae</name>
    <dbReference type="NCBI Taxonomy" id="943830"/>
    <lineage>
        <taxon>Bacteria</taxon>
        <taxon>Pseudomonadati</taxon>
        <taxon>Pseudomonadota</taxon>
        <taxon>Alphaproteobacteria</taxon>
        <taxon>Hyphomicrobiales</taxon>
        <taxon>Nitrobacteraceae</taxon>
        <taxon>Tardiphaga</taxon>
    </lineage>
</organism>
<feature type="transmembrane region" description="Helical" evidence="1">
    <location>
        <begin position="30"/>
        <end position="47"/>
    </location>
</feature>
<dbReference type="EMBL" id="CP050292">
    <property type="protein sequence ID" value="QND74392.1"/>
    <property type="molecule type" value="Genomic_DNA"/>
</dbReference>
<name>A0A163ZGQ0_9BRAD</name>
<keyword evidence="1" id="KW-0472">Membrane</keyword>
<feature type="transmembrane region" description="Helical" evidence="1">
    <location>
        <begin position="85"/>
        <end position="105"/>
    </location>
</feature>
<dbReference type="EMBL" id="LVYV01000011">
    <property type="protein sequence ID" value="KZD23460.1"/>
    <property type="molecule type" value="Genomic_DNA"/>
</dbReference>
<dbReference type="KEGG" id="trb:HB776_26715"/>
<dbReference type="Proteomes" id="UP000076574">
    <property type="component" value="Unassembled WGS sequence"/>
</dbReference>
<accession>A0A163ZGQ0</accession>
<reference evidence="2 4" key="1">
    <citation type="submission" date="2016-03" db="EMBL/GenBank/DDBJ databases">
        <title>Microsymbionts genomes from the relict species Vavilovia formosa (Stev.) Fed.</title>
        <authorList>
            <person name="Kopat V."/>
            <person name="Chirak E."/>
            <person name="Kimeklis A."/>
            <person name="Andronov E."/>
        </authorList>
    </citation>
    <scope>NUCLEOTIDE SEQUENCE [LARGE SCALE GENOMIC DNA]</scope>
    <source>
        <strain evidence="2 4">Vaf07</strain>
    </source>
</reference>
<sequence length="109" mass="11718">MDIIWKGILGGLLTALIAWLSKRGNTLPGILPLFPTFAIIALLIVGAKGDSAGFREACMAGAKTIPAYLAFLGICYLTVGTFDYRLALLAGVTAWLFIILIAFFGPRWI</sequence>
<dbReference type="InterPro" id="IPR009707">
    <property type="entry name" value="GlpM/YdgC"/>
</dbReference>
<dbReference type="Pfam" id="PF06942">
    <property type="entry name" value="GlpM"/>
    <property type="match status" value="1"/>
</dbReference>
<reference evidence="5" key="2">
    <citation type="journal article" date="2020" name="Mol. Plant Microbe">
        <title>Rhizobial microsymbionts of the narrowly endemic Oxytropis species growing in Kamchatka are characterized by significant genetic diversity and possess a set of genes that are associated with T3SS and T6SS secretion systems and can affect the development of symbiosis.</title>
        <authorList>
            <person name="Safronova V."/>
            <person name="Guro P."/>
            <person name="Sazanova A."/>
            <person name="Kuznetsova I."/>
            <person name="Belimov A."/>
            <person name="Yakubov V."/>
            <person name="Chirak E."/>
            <person name="Afonin A."/>
            <person name="Gogolev Y."/>
            <person name="Andronov E."/>
            <person name="Tikhonovich I."/>
        </authorList>
    </citation>
    <scope>NUCLEOTIDE SEQUENCE [LARGE SCALE GENOMIC DNA]</scope>
    <source>
        <strain evidence="5">581</strain>
    </source>
</reference>
<protein>
    <recommendedName>
        <fullName evidence="6">DUF3147 family protein</fullName>
    </recommendedName>
</protein>
<keyword evidence="1" id="KW-1133">Transmembrane helix</keyword>
<keyword evidence="1" id="KW-0812">Transmembrane</keyword>
<evidence type="ECO:0000313" key="3">
    <source>
        <dbReference type="EMBL" id="QND74392.1"/>
    </source>
</evidence>
<gene>
    <name evidence="2" type="ORF">A4A58_27500</name>
    <name evidence="3" type="ORF">HB776_26715</name>
</gene>
<keyword evidence="4" id="KW-1185">Reference proteome</keyword>
<dbReference type="RefSeq" id="WP_068732644.1">
    <property type="nucleotide sequence ID" value="NZ_CP050292.1"/>
</dbReference>
<evidence type="ECO:0000313" key="2">
    <source>
        <dbReference type="EMBL" id="KZD23460.1"/>
    </source>
</evidence>
<proteinExistence type="predicted"/>
<evidence type="ECO:0000313" key="4">
    <source>
        <dbReference type="Proteomes" id="UP000076574"/>
    </source>
</evidence>
<evidence type="ECO:0008006" key="6">
    <source>
        <dbReference type="Google" id="ProtNLM"/>
    </source>
</evidence>